<dbReference type="EMBL" id="CACVBM020001401">
    <property type="protein sequence ID" value="CAA7048964.1"/>
    <property type="molecule type" value="Genomic_DNA"/>
</dbReference>
<feature type="compositionally biased region" description="Polar residues" evidence="1">
    <location>
        <begin position="165"/>
        <end position="176"/>
    </location>
</feature>
<dbReference type="Proteomes" id="UP000467841">
    <property type="component" value="Unassembled WGS sequence"/>
</dbReference>
<gene>
    <name evidence="2" type="ORF">MERR_LOCUS36199</name>
</gene>
<feature type="compositionally biased region" description="Polar residues" evidence="1">
    <location>
        <begin position="105"/>
        <end position="120"/>
    </location>
</feature>
<evidence type="ECO:0000313" key="3">
    <source>
        <dbReference type="Proteomes" id="UP000467841"/>
    </source>
</evidence>
<evidence type="ECO:0000256" key="1">
    <source>
        <dbReference type="SAM" id="MobiDB-lite"/>
    </source>
</evidence>
<organism evidence="2 3">
    <name type="scientific">Microthlaspi erraticum</name>
    <dbReference type="NCBI Taxonomy" id="1685480"/>
    <lineage>
        <taxon>Eukaryota</taxon>
        <taxon>Viridiplantae</taxon>
        <taxon>Streptophyta</taxon>
        <taxon>Embryophyta</taxon>
        <taxon>Tracheophyta</taxon>
        <taxon>Spermatophyta</taxon>
        <taxon>Magnoliopsida</taxon>
        <taxon>eudicotyledons</taxon>
        <taxon>Gunneridae</taxon>
        <taxon>Pentapetalae</taxon>
        <taxon>rosids</taxon>
        <taxon>malvids</taxon>
        <taxon>Brassicales</taxon>
        <taxon>Brassicaceae</taxon>
        <taxon>Coluteocarpeae</taxon>
        <taxon>Microthlaspi</taxon>
    </lineage>
</organism>
<protein>
    <submittedName>
        <fullName evidence="2">Uncharacterized protein</fullName>
    </submittedName>
</protein>
<evidence type="ECO:0000313" key="2">
    <source>
        <dbReference type="EMBL" id="CAA7048964.1"/>
    </source>
</evidence>
<accession>A0A6D2KI79</accession>
<sequence length="669" mass="75822">MTKTVDEAKVLIENLAASDCNNCPDYDRSSRTTTSSPDSFQMTELKNMMAQVLKGQLKHINAIEGMSDANEDSSRECMGDFSNEANEEDVNYIGNYGNKGYNPSYRPNPNMSYRNPNVENPQDQVYPPRYPQQQRPPYQSQGSQFQPRQGYEQRSSYPPKEPYASSPNQAPPNQQGGRFEGILQQIMDGQKRNTKEMYEKMDTLFSNLNTKYDAVATHVKKLETQVTQTMEAVKRQEAESKKSFCNSAAIEERFEDQVPEWMLSKPTVDCMIWPEENYPERESNRARKRRLFPKIIPKTDNSGKFVCLVSSKIGNCSIPTDFQIVEMRESSHRPLIFGTPFLSTVGAIFDFPNQRISFNKVNKGMFFPMCSTKNSFVDMVQEEKATLKPPQEGETEETIKEDPIPKPKQLAKQARSKTKAPTPKPPKGSTKIEDEAKPRRKILIARRKDLEDQDASCLYLLLSAKPYSQAKDLKQALHGRQPMRIEGEKGVKTQSAPKHWPRTRKSNFGRAILIGRPLRSSREGIAVLGRILIARQKRSRDARTDTKNAIGENRIGTDRPCRSIRETRSASAEILSPNEFGRPNRSTATKSIGHRPKTFLGQGTPMAKTKGNESMKKKKNPFMEPPKKQIKLGSSSSNARAAIPTSPHSIDAIKNMWRVQEEEKMIGHL</sequence>
<comment type="caution">
    <text evidence="2">The sequence shown here is derived from an EMBL/GenBank/DDBJ whole genome shotgun (WGS) entry which is preliminary data.</text>
</comment>
<feature type="compositionally biased region" description="Low complexity" evidence="1">
    <location>
        <begin position="121"/>
        <end position="144"/>
    </location>
</feature>
<feature type="region of interest" description="Disordered" evidence="1">
    <location>
        <begin position="384"/>
        <end position="438"/>
    </location>
</feature>
<dbReference type="Gene3D" id="2.40.70.10">
    <property type="entry name" value="Acid Proteases"/>
    <property type="match status" value="1"/>
</dbReference>
<dbReference type="AlphaFoldDB" id="A0A6D2KI79"/>
<keyword evidence="3" id="KW-1185">Reference proteome</keyword>
<reference evidence="2" key="1">
    <citation type="submission" date="2020-01" db="EMBL/GenBank/DDBJ databases">
        <authorList>
            <person name="Mishra B."/>
        </authorList>
    </citation>
    <scope>NUCLEOTIDE SEQUENCE [LARGE SCALE GENOMIC DNA]</scope>
</reference>
<feature type="compositionally biased region" description="Low complexity" evidence="1">
    <location>
        <begin position="92"/>
        <end position="102"/>
    </location>
</feature>
<name>A0A6D2KI79_9BRAS</name>
<feature type="region of interest" description="Disordered" evidence="1">
    <location>
        <begin position="92"/>
        <end position="177"/>
    </location>
</feature>
<feature type="region of interest" description="Disordered" evidence="1">
    <location>
        <begin position="577"/>
        <end position="647"/>
    </location>
</feature>
<proteinExistence type="predicted"/>
<dbReference type="InterPro" id="IPR021109">
    <property type="entry name" value="Peptidase_aspartic_dom_sf"/>
</dbReference>
<dbReference type="OrthoDB" id="1113345at2759"/>